<keyword evidence="3" id="KW-1185">Reference proteome</keyword>
<evidence type="ECO:0000256" key="1">
    <source>
        <dbReference type="SAM" id="Phobius"/>
    </source>
</evidence>
<dbReference type="Proteomes" id="UP000243524">
    <property type="component" value="Unassembled WGS sequence"/>
</dbReference>
<protein>
    <submittedName>
        <fullName evidence="2">Uncharacterized protein</fullName>
    </submittedName>
</protein>
<accession>A0A2I0QSN6</accession>
<dbReference type="RefSeq" id="WP_101332179.1">
    <property type="nucleotide sequence ID" value="NZ_PJNH01000003.1"/>
</dbReference>
<organism evidence="2 3">
    <name type="scientific">Halalkalibacillus sediminis</name>
    <dbReference type="NCBI Taxonomy" id="2018042"/>
    <lineage>
        <taxon>Bacteria</taxon>
        <taxon>Bacillati</taxon>
        <taxon>Bacillota</taxon>
        <taxon>Bacilli</taxon>
        <taxon>Bacillales</taxon>
        <taxon>Bacillaceae</taxon>
        <taxon>Halalkalibacillus</taxon>
    </lineage>
</organism>
<name>A0A2I0QSN6_9BACI</name>
<keyword evidence="1" id="KW-1133">Transmembrane helix</keyword>
<sequence length="64" mass="7106">MNKDKLIGLYILWVVVLIIELGWLYTVATGIYQTGTLAFIITLITTTIITGAVGLNLISKFINY</sequence>
<reference evidence="2 3" key="1">
    <citation type="submission" date="2017-06" db="EMBL/GenBank/DDBJ databases">
        <title>the draft geome sequence of Illustriluteabacillus marina B3227.</title>
        <authorList>
            <person name="He R.-H."/>
            <person name="Du Z.-J."/>
        </authorList>
    </citation>
    <scope>NUCLEOTIDE SEQUENCE [LARGE SCALE GENOMIC DNA]</scope>
    <source>
        <strain evidence="2 3">B3227</strain>
    </source>
</reference>
<proteinExistence type="predicted"/>
<dbReference type="AlphaFoldDB" id="A0A2I0QSN6"/>
<keyword evidence="1" id="KW-0812">Transmembrane</keyword>
<feature type="transmembrane region" description="Helical" evidence="1">
    <location>
        <begin position="37"/>
        <end position="58"/>
    </location>
</feature>
<dbReference type="EMBL" id="PJNH01000003">
    <property type="protein sequence ID" value="PKR77351.1"/>
    <property type="molecule type" value="Genomic_DNA"/>
</dbReference>
<keyword evidence="1" id="KW-0472">Membrane</keyword>
<evidence type="ECO:0000313" key="2">
    <source>
        <dbReference type="EMBL" id="PKR77351.1"/>
    </source>
</evidence>
<comment type="caution">
    <text evidence="2">The sequence shown here is derived from an EMBL/GenBank/DDBJ whole genome shotgun (WGS) entry which is preliminary data.</text>
</comment>
<feature type="transmembrane region" description="Helical" evidence="1">
    <location>
        <begin position="7"/>
        <end position="25"/>
    </location>
</feature>
<evidence type="ECO:0000313" key="3">
    <source>
        <dbReference type="Proteomes" id="UP000243524"/>
    </source>
</evidence>
<gene>
    <name evidence="2" type="ORF">CEY16_11505</name>
</gene>